<keyword evidence="1" id="KW-0812">Transmembrane</keyword>
<sequence>MIRTILTYGSIAGLIVGIPLFAMAVVLAGRPPLPYGVALGYLIMLVALSTVFVAIKRRRDTALGGAIRFWPAFGMGLAISLVASLFYVVAWEAALTVTGMGFIDDYAKAAIAEQRAAGAGPEALARLSAEMEQFKADYADPLFRLPITLTEILPIGILVSLASAALLRNARFLPARPLPA</sequence>
<dbReference type="InterPro" id="IPR025250">
    <property type="entry name" value="DUF4199"/>
</dbReference>
<dbReference type="STRING" id="439228.SAMN06295920_105326"/>
<gene>
    <name evidence="2" type="ORF">SAMN06295920_105326</name>
</gene>
<feature type="transmembrane region" description="Helical" evidence="1">
    <location>
        <begin position="35"/>
        <end position="55"/>
    </location>
</feature>
<keyword evidence="1" id="KW-0472">Membrane</keyword>
<dbReference type="Pfam" id="PF13858">
    <property type="entry name" value="DUF4199"/>
    <property type="match status" value="1"/>
</dbReference>
<dbReference type="Proteomes" id="UP000189818">
    <property type="component" value="Unassembled WGS sequence"/>
</dbReference>
<reference evidence="3" key="1">
    <citation type="submission" date="2017-02" db="EMBL/GenBank/DDBJ databases">
        <authorList>
            <person name="Varghese N."/>
            <person name="Submissions S."/>
        </authorList>
    </citation>
    <scope>NUCLEOTIDE SEQUENCE [LARGE SCALE GENOMIC DNA]</scope>
    <source>
        <strain evidence="3">UM2</strain>
    </source>
</reference>
<protein>
    <recommendedName>
        <fullName evidence="4">DUF4199 domain-containing protein</fullName>
    </recommendedName>
</protein>
<dbReference type="AlphaFoldDB" id="A0A1T5DNU7"/>
<feature type="transmembrane region" description="Helical" evidence="1">
    <location>
        <begin position="67"/>
        <end position="90"/>
    </location>
</feature>
<evidence type="ECO:0000313" key="3">
    <source>
        <dbReference type="Proteomes" id="UP000189818"/>
    </source>
</evidence>
<organism evidence="2 3">
    <name type="scientific">Rhizorhabdus histidinilytica</name>
    <dbReference type="NCBI Taxonomy" id="439228"/>
    <lineage>
        <taxon>Bacteria</taxon>
        <taxon>Pseudomonadati</taxon>
        <taxon>Pseudomonadota</taxon>
        <taxon>Alphaproteobacteria</taxon>
        <taxon>Sphingomonadales</taxon>
        <taxon>Sphingomonadaceae</taxon>
        <taxon>Rhizorhabdus</taxon>
    </lineage>
</organism>
<dbReference type="RefSeq" id="WP_079648679.1">
    <property type="nucleotide sequence ID" value="NZ_FUYM01000005.1"/>
</dbReference>
<evidence type="ECO:0008006" key="4">
    <source>
        <dbReference type="Google" id="ProtNLM"/>
    </source>
</evidence>
<evidence type="ECO:0000313" key="2">
    <source>
        <dbReference type="EMBL" id="SKB73261.1"/>
    </source>
</evidence>
<proteinExistence type="predicted"/>
<dbReference type="EMBL" id="FUYM01000005">
    <property type="protein sequence ID" value="SKB73261.1"/>
    <property type="molecule type" value="Genomic_DNA"/>
</dbReference>
<dbReference type="OrthoDB" id="6384283at2"/>
<name>A0A1T5DNU7_9SPHN</name>
<keyword evidence="1" id="KW-1133">Transmembrane helix</keyword>
<keyword evidence="3" id="KW-1185">Reference proteome</keyword>
<feature type="transmembrane region" description="Helical" evidence="1">
    <location>
        <begin position="147"/>
        <end position="167"/>
    </location>
</feature>
<accession>A0A1T5DNU7</accession>
<evidence type="ECO:0000256" key="1">
    <source>
        <dbReference type="SAM" id="Phobius"/>
    </source>
</evidence>
<feature type="transmembrane region" description="Helical" evidence="1">
    <location>
        <begin position="7"/>
        <end position="29"/>
    </location>
</feature>